<reference evidence="1" key="1">
    <citation type="journal article" date="2021" name="Proc. Natl. Acad. Sci. U.S.A.">
        <title>A Catalog of Tens of Thousands of Viruses from Human Metagenomes Reveals Hidden Associations with Chronic Diseases.</title>
        <authorList>
            <person name="Tisza M.J."/>
            <person name="Buck C.B."/>
        </authorList>
    </citation>
    <scope>NUCLEOTIDE SEQUENCE</scope>
    <source>
        <strain evidence="1">CtEfN2</strain>
    </source>
</reference>
<accession>A0A8S5RMU0</accession>
<name>A0A8S5RMU0_9VIRU</name>
<protein>
    <submittedName>
        <fullName evidence="1">Uncharacterized protein</fullName>
    </submittedName>
</protein>
<sequence length="87" mass="9702">MRLIDADKIIDSLGISDMDFAIGAVIDEQPTVFDVDKVVEQLETRKTRAAALQKKYASEHKYASVYFEGETDAFEFAIKIVKDGGVE</sequence>
<evidence type="ECO:0000313" key="1">
    <source>
        <dbReference type="EMBL" id="DAE32483.1"/>
    </source>
</evidence>
<proteinExistence type="predicted"/>
<organism evidence="1">
    <name type="scientific">virus sp. ctEfN2</name>
    <dbReference type="NCBI Taxonomy" id="2825810"/>
    <lineage>
        <taxon>Viruses</taxon>
    </lineage>
</organism>
<dbReference type="EMBL" id="BK059123">
    <property type="protein sequence ID" value="DAE32483.1"/>
    <property type="molecule type" value="Genomic_DNA"/>
</dbReference>